<dbReference type="Proteomes" id="UP000184386">
    <property type="component" value="Unassembled WGS sequence"/>
</dbReference>
<sequence length="70" mass="8018">MSSSDTREGATANALYLILVEMAKVYGLNLYEYLKLMLEKRPSKDMSDDDLAKLAPWDETVQELCKIKME</sequence>
<organism evidence="1 2">
    <name type="scientific">Anaerocolumna jejuensis DSM 15929</name>
    <dbReference type="NCBI Taxonomy" id="1121322"/>
    <lineage>
        <taxon>Bacteria</taxon>
        <taxon>Bacillati</taxon>
        <taxon>Bacillota</taxon>
        <taxon>Clostridia</taxon>
        <taxon>Lachnospirales</taxon>
        <taxon>Lachnospiraceae</taxon>
        <taxon>Anaerocolumna</taxon>
    </lineage>
</organism>
<reference evidence="1 2" key="1">
    <citation type="submission" date="2016-11" db="EMBL/GenBank/DDBJ databases">
        <authorList>
            <person name="Jaros S."/>
            <person name="Januszkiewicz K."/>
            <person name="Wedrychowicz H."/>
        </authorList>
    </citation>
    <scope>NUCLEOTIDE SEQUENCE [LARGE SCALE GENOMIC DNA]</scope>
    <source>
        <strain evidence="1 2">DSM 15929</strain>
    </source>
</reference>
<proteinExistence type="predicted"/>
<name>A0A1M6ZNJ6_9FIRM</name>
<evidence type="ECO:0000313" key="2">
    <source>
        <dbReference type="Proteomes" id="UP000184386"/>
    </source>
</evidence>
<accession>A0A1M6ZNJ6</accession>
<dbReference type="AlphaFoldDB" id="A0A1M6ZNJ6"/>
<dbReference type="RefSeq" id="WP_073279405.1">
    <property type="nucleotide sequence ID" value="NZ_FRAC01000029.1"/>
</dbReference>
<keyword evidence="2" id="KW-1185">Reference proteome</keyword>
<evidence type="ECO:0000313" key="1">
    <source>
        <dbReference type="EMBL" id="SHL31913.1"/>
    </source>
</evidence>
<dbReference type="EMBL" id="FRAC01000029">
    <property type="protein sequence ID" value="SHL31913.1"/>
    <property type="molecule type" value="Genomic_DNA"/>
</dbReference>
<dbReference type="STRING" id="1121322.SAMN02745136_04639"/>
<gene>
    <name evidence="1" type="ORF">SAMN02745136_04639</name>
</gene>
<protein>
    <submittedName>
        <fullName evidence="1">IS66 C-terminal element</fullName>
    </submittedName>
</protein>